<evidence type="ECO:0000256" key="2">
    <source>
        <dbReference type="ARBA" id="ARBA00022801"/>
    </source>
</evidence>
<keyword evidence="4" id="KW-1185">Reference proteome</keyword>
<dbReference type="PANTHER" id="PTHR16222:SF24">
    <property type="entry name" value="ADP-RIBOSYLHYDROLASE ARH3"/>
    <property type="match status" value="1"/>
</dbReference>
<comment type="caution">
    <text evidence="3">The sequence shown here is derived from an EMBL/GenBank/DDBJ whole genome shotgun (WGS) entry which is preliminary data.</text>
</comment>
<dbReference type="RefSeq" id="WP_303281641.1">
    <property type="nucleotide sequence ID" value="NZ_BAABCZ010000005.1"/>
</dbReference>
<sequence>MNQDKVHAALFGLAVGDALGVPVEFKDRDYLKRFPVKGMLEYGAHGQPLGTWSDDSSLTFCLAESLCKKYDINDIGKKFVQWRNEEIWTPHGQVFDIGISTNQAIHSIQTGTKPILAGGYSEMDNGNGSLMRILPLLFYIKDLKIEKRFDIIKDVSSITHAHIRSVLACFIYLEYAIKLLEDKTKREAYKEMQIEVNYFLNNNAVCSQNEMDKFHKILENQVENYQVQVLHKLEENEINSSGYVLDSLEASLWCVLNSEDYEETVLKAVNLGKDTDTTGAIAGGLAGLLYGYDAIPYSWINVLSRKEDITKLCDELSMKYRIKEK</sequence>
<keyword evidence="2" id="KW-0378">Hydrolase</keyword>
<dbReference type="EMBL" id="JAUOEM010000002">
    <property type="protein sequence ID" value="MDO5987096.1"/>
    <property type="molecule type" value="Genomic_DNA"/>
</dbReference>
<accession>A0ABT8WZI3</accession>
<dbReference type="InterPro" id="IPR036705">
    <property type="entry name" value="Ribosyl_crysJ1_sf"/>
</dbReference>
<evidence type="ECO:0000313" key="3">
    <source>
        <dbReference type="EMBL" id="MDO5987096.1"/>
    </source>
</evidence>
<organism evidence="3 4">
    <name type="scientific">Flavivirga amylovorans</name>
    <dbReference type="NCBI Taxonomy" id="870486"/>
    <lineage>
        <taxon>Bacteria</taxon>
        <taxon>Pseudomonadati</taxon>
        <taxon>Bacteroidota</taxon>
        <taxon>Flavobacteriia</taxon>
        <taxon>Flavobacteriales</taxon>
        <taxon>Flavobacteriaceae</taxon>
        <taxon>Flavivirga</taxon>
    </lineage>
</organism>
<dbReference type="Pfam" id="PF03747">
    <property type="entry name" value="ADP_ribosyl_GH"/>
    <property type="match status" value="1"/>
</dbReference>
<evidence type="ECO:0000256" key="1">
    <source>
        <dbReference type="ARBA" id="ARBA00010702"/>
    </source>
</evidence>
<dbReference type="PANTHER" id="PTHR16222">
    <property type="entry name" value="ADP-RIBOSYLGLYCOHYDROLASE"/>
    <property type="match status" value="1"/>
</dbReference>
<dbReference type="InterPro" id="IPR005502">
    <property type="entry name" value="Ribosyl_crysJ1"/>
</dbReference>
<proteinExistence type="inferred from homology"/>
<dbReference type="Gene3D" id="1.10.4080.10">
    <property type="entry name" value="ADP-ribosylation/Crystallin J1"/>
    <property type="match status" value="1"/>
</dbReference>
<dbReference type="SUPFAM" id="SSF101478">
    <property type="entry name" value="ADP-ribosylglycohydrolase"/>
    <property type="match status" value="1"/>
</dbReference>
<reference evidence="3" key="1">
    <citation type="submission" date="2023-07" db="EMBL/GenBank/DDBJ databases">
        <title>Two novel species in the genus Flavivirga.</title>
        <authorList>
            <person name="Kwon K."/>
        </authorList>
    </citation>
    <scope>NUCLEOTIDE SEQUENCE</scope>
    <source>
        <strain evidence="3">KACC 14157</strain>
    </source>
</reference>
<name>A0ABT8WZI3_9FLAO</name>
<evidence type="ECO:0000313" key="4">
    <source>
        <dbReference type="Proteomes" id="UP001176891"/>
    </source>
</evidence>
<dbReference type="Proteomes" id="UP001176891">
    <property type="component" value="Unassembled WGS sequence"/>
</dbReference>
<comment type="similarity">
    <text evidence="1">Belongs to the ADP-ribosylglycohydrolase family.</text>
</comment>
<dbReference type="InterPro" id="IPR050792">
    <property type="entry name" value="ADP-ribosylglycohydrolase"/>
</dbReference>
<protein>
    <submittedName>
        <fullName evidence="3">ADP-ribosylglycohydrolase family protein</fullName>
    </submittedName>
</protein>
<gene>
    <name evidence="3" type="ORF">Q4Q39_06700</name>
</gene>